<evidence type="ECO:0000256" key="1">
    <source>
        <dbReference type="ARBA" id="ARBA00004123"/>
    </source>
</evidence>
<dbReference type="EMBL" id="CAEY01000813">
    <property type="status" value="NOT_ANNOTATED_CDS"/>
    <property type="molecule type" value="Genomic_DNA"/>
</dbReference>
<dbReference type="OrthoDB" id="10266026at2759"/>
<dbReference type="InterPro" id="IPR003877">
    <property type="entry name" value="SPRY_dom"/>
</dbReference>
<dbReference type="InterPro" id="IPR043136">
    <property type="entry name" value="B30.2/SPRY_sf"/>
</dbReference>
<dbReference type="Pfam" id="PF00622">
    <property type="entry name" value="SPRY"/>
    <property type="match status" value="2"/>
</dbReference>
<keyword evidence="2" id="KW-0539">Nucleus</keyword>
<dbReference type="OMA" id="RINFEDM"/>
<comment type="subcellular location">
    <subcellularLocation>
        <location evidence="1">Nucleus</location>
    </subcellularLocation>
</comment>
<proteinExistence type="predicted"/>
<dbReference type="AlphaFoldDB" id="T1JWN5"/>
<dbReference type="EnsemblMetazoa" id="tetur02g08900.1">
    <property type="protein sequence ID" value="tetur02g08900.1"/>
    <property type="gene ID" value="tetur02g08900"/>
</dbReference>
<dbReference type="GO" id="GO:0000976">
    <property type="term" value="F:transcription cis-regulatory region binding"/>
    <property type="evidence" value="ECO:0007669"/>
    <property type="project" value="TreeGrafter"/>
</dbReference>
<dbReference type="SUPFAM" id="SSF49899">
    <property type="entry name" value="Concanavalin A-like lectins/glucanases"/>
    <property type="match status" value="1"/>
</dbReference>
<dbReference type="SMART" id="SM00449">
    <property type="entry name" value="SPRY"/>
    <property type="match status" value="1"/>
</dbReference>
<organism evidence="5 6">
    <name type="scientific">Tetranychus urticae</name>
    <name type="common">Two-spotted spider mite</name>
    <dbReference type="NCBI Taxonomy" id="32264"/>
    <lineage>
        <taxon>Eukaryota</taxon>
        <taxon>Metazoa</taxon>
        <taxon>Ecdysozoa</taxon>
        <taxon>Arthropoda</taxon>
        <taxon>Chelicerata</taxon>
        <taxon>Arachnida</taxon>
        <taxon>Acari</taxon>
        <taxon>Acariformes</taxon>
        <taxon>Trombidiformes</taxon>
        <taxon>Prostigmata</taxon>
        <taxon>Eleutherengona</taxon>
        <taxon>Raphignathae</taxon>
        <taxon>Tetranychoidea</taxon>
        <taxon>Tetranychidae</taxon>
        <taxon>Tetranychus</taxon>
    </lineage>
</organism>
<dbReference type="InterPro" id="IPR013320">
    <property type="entry name" value="ConA-like_dom_sf"/>
</dbReference>
<dbReference type="PANTHER" id="PTHR10598">
    <property type="entry name" value="SET1/ASH2 HISTONE METHYLTRANSFERASE COMPLEX SUBUNIT ASH2"/>
    <property type="match status" value="1"/>
</dbReference>
<reference evidence="5" key="2">
    <citation type="submission" date="2015-06" db="UniProtKB">
        <authorList>
            <consortium name="EnsemblMetazoa"/>
        </authorList>
    </citation>
    <scope>IDENTIFICATION</scope>
</reference>
<dbReference type="PANTHER" id="PTHR10598:SF0">
    <property type="entry name" value="SET1_ASH2 HISTONE METHYLTRANSFERASE COMPLEX SUBUNIT ASH2"/>
    <property type="match status" value="1"/>
</dbReference>
<protein>
    <recommendedName>
        <fullName evidence="4">B30.2/SPRY domain-containing protein</fullName>
    </recommendedName>
</protein>
<gene>
    <name evidence="5" type="primary">107371458</name>
</gene>
<dbReference type="InterPro" id="IPR001870">
    <property type="entry name" value="B30.2/SPRY"/>
</dbReference>
<evidence type="ECO:0000259" key="4">
    <source>
        <dbReference type="PROSITE" id="PS50188"/>
    </source>
</evidence>
<dbReference type="HOGENOM" id="CLU_032370_0_0_1"/>
<dbReference type="STRING" id="32264.T1JWN5"/>
<feature type="compositionally biased region" description="Basic residues" evidence="3">
    <location>
        <begin position="1"/>
        <end position="10"/>
    </location>
</feature>
<feature type="region of interest" description="Disordered" evidence="3">
    <location>
        <begin position="1"/>
        <end position="43"/>
    </location>
</feature>
<accession>T1JWN5</accession>
<name>T1JWN5_TETUR</name>
<dbReference type="PROSITE" id="PS50188">
    <property type="entry name" value="B302_SPRY"/>
    <property type="match status" value="1"/>
</dbReference>
<evidence type="ECO:0000256" key="2">
    <source>
        <dbReference type="ARBA" id="ARBA00023242"/>
    </source>
</evidence>
<dbReference type="KEGG" id="tut:107371458"/>
<dbReference type="eggNOG" id="KOG2626">
    <property type="taxonomic scope" value="Eukaryota"/>
</dbReference>
<keyword evidence="6" id="KW-1185">Reference proteome</keyword>
<sequence>MIRRGTKRKPTTTQNQGPGPGNRKPKSEFNPPKLPANGYPTEHPFNKDGYRYILAEPDPHGPFRQEFDENQDWAGKPIPCWLYRRLCPKSVLVAMHDRAPQLKVCEDRLTVTGERGYCMARATHGAHYGSWFYEIKITDMPDGSHVRLGWSQELGNLQGPCGYDKFSYAWRSRKGTRFHESIGKHFTDGGYGQGDVIGMLIVLPKDDDPESPNNPNYLPPTFKEKPLVKFKSYLYFEEKDDIPAALKNLQPLKGSKIIYYKNGQEMGTAYEDIYKGVYYPAASFYKNVTLTFNFGPNFVYPPKGVEYRAIEELAEDASSRQTLSDLVYFAENDGLLRLDTFYGTAPVGS</sequence>
<evidence type="ECO:0000313" key="5">
    <source>
        <dbReference type="EnsemblMetazoa" id="tetur02g08900.1"/>
    </source>
</evidence>
<dbReference type="Proteomes" id="UP000015104">
    <property type="component" value="Unassembled WGS sequence"/>
</dbReference>
<evidence type="ECO:0000256" key="3">
    <source>
        <dbReference type="SAM" id="MobiDB-lite"/>
    </source>
</evidence>
<feature type="domain" description="B30.2/SPRY" evidence="4">
    <location>
        <begin position="71"/>
        <end position="251"/>
    </location>
</feature>
<reference evidence="6" key="1">
    <citation type="submission" date="2011-08" db="EMBL/GenBank/DDBJ databases">
        <authorList>
            <person name="Rombauts S."/>
        </authorList>
    </citation>
    <scope>NUCLEOTIDE SEQUENCE</scope>
    <source>
        <strain evidence="6">London</strain>
    </source>
</reference>
<dbReference type="CDD" id="cd12872">
    <property type="entry name" value="SPRY_Ash2"/>
    <property type="match status" value="1"/>
</dbReference>
<dbReference type="GO" id="GO:0048188">
    <property type="term" value="C:Set1C/COMPASS complex"/>
    <property type="evidence" value="ECO:0007669"/>
    <property type="project" value="InterPro"/>
</dbReference>
<dbReference type="InterPro" id="IPR037353">
    <property type="entry name" value="ASH2"/>
</dbReference>
<evidence type="ECO:0000313" key="6">
    <source>
        <dbReference type="Proteomes" id="UP000015104"/>
    </source>
</evidence>
<dbReference type="Gene3D" id="2.60.120.920">
    <property type="match status" value="1"/>
</dbReference>